<feature type="binding site" evidence="7">
    <location>
        <begin position="624"/>
        <end position="627"/>
    </location>
    <ligand>
        <name>GTP</name>
        <dbReference type="ChEBI" id="CHEBI:37565"/>
    </ligand>
</feature>
<feature type="region of interest" description="Disordered" evidence="9">
    <location>
        <begin position="44"/>
        <end position="64"/>
    </location>
</feature>
<feature type="region of interest" description="Disordered" evidence="9">
    <location>
        <begin position="363"/>
        <end position="465"/>
    </location>
</feature>
<feature type="region of interest" description="Disordered" evidence="9">
    <location>
        <begin position="293"/>
        <end position="313"/>
    </location>
</feature>
<dbReference type="InterPro" id="IPR027417">
    <property type="entry name" value="P-loop_NTPase"/>
</dbReference>
<dbReference type="GO" id="GO:0046872">
    <property type="term" value="F:metal ion binding"/>
    <property type="evidence" value="ECO:0007669"/>
    <property type="project" value="UniProtKB-KW"/>
</dbReference>
<dbReference type="PANTHER" id="PTHR14490">
    <property type="entry name" value="ZINC FINGER, ZZ TYPE"/>
    <property type="match status" value="1"/>
</dbReference>
<dbReference type="PANTHER" id="PTHR14490:SF5">
    <property type="entry name" value="PROTEIN KRI1 HOMOLOG"/>
    <property type="match status" value="1"/>
</dbReference>
<feature type="compositionally biased region" description="Acidic residues" evidence="9">
    <location>
        <begin position="49"/>
        <end position="60"/>
    </location>
</feature>
<feature type="binding site" evidence="8">
    <location>
        <position position="529"/>
    </location>
    <ligand>
        <name>Mg(2+)</name>
        <dbReference type="ChEBI" id="CHEBI:18420"/>
    </ligand>
</feature>
<dbReference type="GO" id="GO:0030686">
    <property type="term" value="C:90S preribosome"/>
    <property type="evidence" value="ECO:0007669"/>
    <property type="project" value="TreeGrafter"/>
</dbReference>
<sequence>MSGKVKLLDSDSEGSIPEGLGYNKGYAERYDNWRRLEEQQKIISRYGNDDETSSSEDEPEWNASDEKAFLRTLSALKGNDSKIYDDQTNFWMKDKENEDDLKKKKTRGNKEKPMFLKDYERKLITEKRGLIDESDDDAEDFTRPNYFEQQEEIRKQLQKVIGNVDDNSDDDLLVRKEKTVEETNREENDFYEWIKNQKEDDSLLGNTELKNLKKAWNNPNIDEDEKFLRDYLINKEYEPTDKEEVSTLDDITSLEADERELDRQRNFELKYNFRFEDPDQEFIKQFPRTVRESLRQDNTKRKEKREEYKERKQREKEERKEVCYISSLNNCSTMNIMRKRKILKIMKKNLYLVILKGIKSGSKIKSEQARTASANDKEQKRNKNKKKNKASLSKIDETNGKDIDAPSLSETIDKQENKDSINGGEKKKRNRKRKSDSFPKDEKNLSSMSLEQKNNINESKKRKTVGKWSKEQKIEKLIPEINDDRLKAYGINPKKFKNKMGGVMSYFRRLLGQREMRILILGLDGAGKTTILYRLQVGEIVTTIPTIGFNVEQVEYKNLKFQVWDLGGQTSIRPYWRCYYANTDAIIYVVDSADRDRVGISRQELVAMLQEDELNGAILAVLANKQDLVGCLSPAEVHKALGLEALRDRTFQIFKTSASKGEGLDEAMEWLANNLQQKK</sequence>
<dbReference type="SMART" id="SM00175">
    <property type="entry name" value="RAB"/>
    <property type="match status" value="1"/>
</dbReference>
<comment type="similarity">
    <text evidence="1">Belongs to the small GTPase superfamily. Arf family.</text>
</comment>
<evidence type="ECO:0000256" key="9">
    <source>
        <dbReference type="SAM" id="MobiDB-lite"/>
    </source>
</evidence>
<dbReference type="InterPro" id="IPR018034">
    <property type="entry name" value="Kri1"/>
</dbReference>
<dbReference type="GO" id="GO:0005730">
    <property type="term" value="C:nucleolus"/>
    <property type="evidence" value="ECO:0007669"/>
    <property type="project" value="TreeGrafter"/>
</dbReference>
<feature type="compositionally biased region" description="Basic and acidic residues" evidence="9">
    <location>
        <begin position="435"/>
        <end position="444"/>
    </location>
</feature>
<evidence type="ECO:0000256" key="4">
    <source>
        <dbReference type="ARBA" id="ARBA00023134"/>
    </source>
</evidence>
<organism evidence="10 11">
    <name type="scientific">Heterorhabditis bacteriophora</name>
    <name type="common">Entomopathogenic nematode worm</name>
    <dbReference type="NCBI Taxonomy" id="37862"/>
    <lineage>
        <taxon>Eukaryota</taxon>
        <taxon>Metazoa</taxon>
        <taxon>Ecdysozoa</taxon>
        <taxon>Nematoda</taxon>
        <taxon>Chromadorea</taxon>
        <taxon>Rhabditida</taxon>
        <taxon>Rhabditina</taxon>
        <taxon>Rhabditomorpha</taxon>
        <taxon>Strongyloidea</taxon>
        <taxon>Heterorhabditidae</taxon>
        <taxon>Heterorhabditis</taxon>
    </lineage>
</organism>
<feature type="binding site" evidence="7">
    <location>
        <begin position="522"/>
        <end position="529"/>
    </location>
    <ligand>
        <name>GTP</name>
        <dbReference type="ChEBI" id="CHEBI:37565"/>
    </ligand>
</feature>
<evidence type="ECO:0000313" key="11">
    <source>
        <dbReference type="WBParaSite" id="Hba_21178"/>
    </source>
</evidence>
<feature type="region of interest" description="Disordered" evidence="9">
    <location>
        <begin position="1"/>
        <end position="21"/>
    </location>
</feature>
<dbReference type="GO" id="GO:0000447">
    <property type="term" value="P:endonucleolytic cleavage in ITS1 to separate SSU-rRNA from 5.8S rRNA and LSU-rRNA from tricistronic rRNA transcript (SSU-rRNA, 5.8S rRNA, LSU-rRNA)"/>
    <property type="evidence" value="ECO:0007669"/>
    <property type="project" value="TreeGrafter"/>
</dbReference>
<feature type="compositionally biased region" description="Basic and acidic residues" evidence="9">
    <location>
        <begin position="394"/>
        <end position="404"/>
    </location>
</feature>
<dbReference type="AlphaFoldDB" id="A0A1I7XUM3"/>
<dbReference type="GO" id="GO:0005525">
    <property type="term" value="F:GTP binding"/>
    <property type="evidence" value="ECO:0007669"/>
    <property type="project" value="UniProtKB-KW"/>
</dbReference>
<accession>A0A1I7XUM3</accession>
<reference evidence="11" key="1">
    <citation type="submission" date="2016-11" db="UniProtKB">
        <authorList>
            <consortium name="WormBaseParasite"/>
        </authorList>
    </citation>
    <scope>IDENTIFICATION</scope>
</reference>
<dbReference type="Proteomes" id="UP000095283">
    <property type="component" value="Unplaced"/>
</dbReference>
<dbReference type="InterPro" id="IPR006689">
    <property type="entry name" value="Small_GTPase_ARF/SAR"/>
</dbReference>
<feature type="binding site" evidence="8">
    <location>
        <position position="546"/>
    </location>
    <ligand>
        <name>Mg(2+)</name>
        <dbReference type="ChEBI" id="CHEBI:18420"/>
    </ligand>
</feature>
<dbReference type="PROSITE" id="PS51419">
    <property type="entry name" value="RAB"/>
    <property type="match status" value="1"/>
</dbReference>
<feature type="binding site" evidence="7">
    <location>
        <position position="568"/>
    </location>
    <ligand>
        <name>GTP</name>
        <dbReference type="ChEBI" id="CHEBI:37565"/>
    </ligand>
</feature>
<keyword evidence="8" id="KW-0479">Metal-binding</keyword>
<dbReference type="Pfam" id="PF00025">
    <property type="entry name" value="Arf"/>
    <property type="match status" value="1"/>
</dbReference>
<keyword evidence="8" id="KW-0460">Magnesium</keyword>
<keyword evidence="2" id="KW-0519">Myristate</keyword>
<dbReference type="FunFam" id="3.40.50.300:FF:000306">
    <property type="entry name" value="ADP-ribosylation factor-like protein 1"/>
    <property type="match status" value="1"/>
</dbReference>
<dbReference type="SMART" id="SM00177">
    <property type="entry name" value="ARF"/>
    <property type="match status" value="1"/>
</dbReference>
<dbReference type="CDD" id="cd04151">
    <property type="entry name" value="Arl1"/>
    <property type="match status" value="1"/>
</dbReference>
<keyword evidence="10" id="KW-1185">Reference proteome</keyword>
<dbReference type="WBParaSite" id="Hba_21178">
    <property type="protein sequence ID" value="Hba_21178"/>
    <property type="gene ID" value="Hba_21178"/>
</dbReference>
<keyword evidence="5" id="KW-0449">Lipoprotein</keyword>
<evidence type="ECO:0000256" key="8">
    <source>
        <dbReference type="PIRSR" id="PIRSR606689-2"/>
    </source>
</evidence>
<protein>
    <recommendedName>
        <fullName evidence="6">ADP-ribosylation factor-like protein 1</fullName>
    </recommendedName>
</protein>
<evidence type="ECO:0000256" key="3">
    <source>
        <dbReference type="ARBA" id="ARBA00022741"/>
    </source>
</evidence>
<evidence type="ECO:0000256" key="2">
    <source>
        <dbReference type="ARBA" id="ARBA00022707"/>
    </source>
</evidence>
<evidence type="ECO:0000256" key="6">
    <source>
        <dbReference type="ARBA" id="ARBA00040615"/>
    </source>
</evidence>
<dbReference type="InterPro" id="IPR005225">
    <property type="entry name" value="Small_GTP-bd"/>
</dbReference>
<name>A0A1I7XUM3_HETBA</name>
<dbReference type="SUPFAM" id="SSF52540">
    <property type="entry name" value="P-loop containing nucleoside triphosphate hydrolases"/>
    <property type="match status" value="1"/>
</dbReference>
<evidence type="ECO:0000313" key="10">
    <source>
        <dbReference type="Proteomes" id="UP000095283"/>
    </source>
</evidence>
<dbReference type="SMART" id="SM00178">
    <property type="entry name" value="SAR"/>
    <property type="match status" value="1"/>
</dbReference>
<keyword evidence="4 7" id="KW-0342">GTP-binding</keyword>
<dbReference type="NCBIfam" id="TIGR00231">
    <property type="entry name" value="small_GTP"/>
    <property type="match status" value="1"/>
</dbReference>
<feature type="compositionally biased region" description="Polar residues" evidence="9">
    <location>
        <begin position="445"/>
        <end position="457"/>
    </location>
</feature>
<dbReference type="GO" id="GO:0003924">
    <property type="term" value="F:GTPase activity"/>
    <property type="evidence" value="ECO:0007669"/>
    <property type="project" value="InterPro"/>
</dbReference>
<keyword evidence="3 7" id="KW-0547">Nucleotide-binding</keyword>
<dbReference type="PRINTS" id="PR00328">
    <property type="entry name" value="SAR1GTPBP"/>
</dbReference>
<evidence type="ECO:0000256" key="7">
    <source>
        <dbReference type="PIRSR" id="PIRSR606689-1"/>
    </source>
</evidence>
<dbReference type="Gene3D" id="3.40.50.300">
    <property type="entry name" value="P-loop containing nucleotide triphosphate hydrolases"/>
    <property type="match status" value="1"/>
</dbReference>
<evidence type="ECO:0000256" key="5">
    <source>
        <dbReference type="ARBA" id="ARBA00023288"/>
    </source>
</evidence>
<evidence type="ECO:0000256" key="1">
    <source>
        <dbReference type="ARBA" id="ARBA00010290"/>
    </source>
</evidence>
<dbReference type="PROSITE" id="PS51417">
    <property type="entry name" value="ARF"/>
    <property type="match status" value="1"/>
</dbReference>
<proteinExistence type="inferred from homology"/>